<accession>A0A161YHA4</accession>
<name>A0A161YHA4_9CLOT</name>
<dbReference type="OrthoDB" id="9759709at2"/>
<dbReference type="RefSeq" id="WP_066628782.1">
    <property type="nucleotide sequence ID" value="NZ_FQXL01000007.1"/>
</dbReference>
<protein>
    <submittedName>
        <fullName evidence="2">Uncharacterized protein</fullName>
    </submittedName>
</protein>
<feature type="chain" id="PRO_5010252302" evidence="1">
    <location>
        <begin position="27"/>
        <end position="1342"/>
    </location>
</feature>
<evidence type="ECO:0000313" key="2">
    <source>
        <dbReference type="EMBL" id="KZL89612.1"/>
    </source>
</evidence>
<evidence type="ECO:0000313" key="3">
    <source>
        <dbReference type="Proteomes" id="UP000076603"/>
    </source>
</evidence>
<dbReference type="PATRIC" id="fig|1121326.3.peg.5167"/>
<evidence type="ECO:0000256" key="1">
    <source>
        <dbReference type="SAM" id="SignalP"/>
    </source>
</evidence>
<dbReference type="STRING" id="1121326.CLMAG_51120"/>
<gene>
    <name evidence="2" type="ORF">CLMAG_51120</name>
</gene>
<dbReference type="Proteomes" id="UP000076603">
    <property type="component" value="Unassembled WGS sequence"/>
</dbReference>
<sequence length="1342" mass="136231">MKKCLSKSLSLLLLSYTLFQGNAVQASGVSVAPSPNEVKITNNVGKADTIYITGVIKGDIVTVYNAATEGKAIGKKTVTSAKGDVTISVAQVGSTEGSVYITVTSSGMTESSRAEISYSGEAESEEPLTDNITITNNSGKADTIYVCGLAPNDKINIYTAAIGGKLLGSATVGGSKTDVTKSISQLGVSSGSIYVSVTSKGMHESGRIKADYSGEGQSEGIDSDNVTITNNSGKADTIYISGLAPKDKVNIYTEASGGKLLGSATVGAGKTEATFSISQLGTSSGNIYISVASSGMLESSRTEVNFSPEGKSDSVSTDSIIITNNSGKADTVYVTGLVSGDKVNVYNTSTGGKLLGSATASSNGDATVSIGQLGTSTGTVYISTTSSGMLESSREKVNYSAENQSSAVDISNITVTNNAGRSDTVYVSGVVEGDVIKVYSSSTGSSLLGTTTVASGAVDATITISQLGTAAGSIYVSITAENKLESNRIQVDYTAEGKSSSVDGDNVIVANNSGKADTVYASDLTAGDLIKVYDSSSGGNLLGSATVGDSDTTANISINQLGISAGSIYVSVTGKSKSESSRVKIDYGAENKSKTLDTNNIVVTNNVGANDIVQVSGVSTNQVVKVYDAAKGGNLLGTATVSAGDTYGTITISQLGTDAGSIYVSLTEINKLESDRVQVSYSPEAISDALSTSNILITNRSGSADAIDVTGASQNDIIKVYDLAKGGTLLGSATVAAGDTKASISIAQLGTISGSVYVSRISSNKAESDRVKVDYSAEPKSTAPGAANIIATNNAGIDDTIQVKGLSVNDLVQVYDSAQGGTLLVAATVANYATEATVSISQLGTDSGNIYVSVTSTNKGESDRTQAAFSAEALSNSPSASKITIVNNAGIASTVKVDGLTYGDIVKVYDDSKVGNLLGSGTVSTYDTAVTIPITQLGSDAGKVYVSVTSKGKLESDRTEAAFSGKTESTPPNALNITVTNNASISDTVELTGLQPNDVVNVYDKATGGNLLGNAVVNSYTMSATVTIAQLGTGSGTIYVSIKSTGKIESSRTAVEYSTEAQSDPLAEEDIVIENNAGTADTIYVTGVSAGDIVKVYTAATGGSVLGTATVVSGESEAVISVSQLGSNVGSIYVSVIRSGKTESSRTQASYSAESTAPVVGNISIDNNAVISDIITVRGLTANDIVKVYDASTNGNLLGYAIVSANSTEATVTVSQLTTASGSVYVSVTNFGKGESKRTKAGYIAEQTSTALYSGNVNIVNNTVGTSDIITVNNLAPSDVIKVYDASTGGNLIGTATVSSNGTQAIITIPQLSAASGSIYISVTSLGKNESSRTKISYVAEN</sequence>
<keyword evidence="1" id="KW-0732">Signal</keyword>
<dbReference type="EMBL" id="LWAE01000008">
    <property type="protein sequence ID" value="KZL89612.1"/>
    <property type="molecule type" value="Genomic_DNA"/>
</dbReference>
<keyword evidence="3" id="KW-1185">Reference proteome</keyword>
<proteinExistence type="predicted"/>
<comment type="caution">
    <text evidence="2">The sequence shown here is derived from an EMBL/GenBank/DDBJ whole genome shotgun (WGS) entry which is preliminary data.</text>
</comment>
<reference evidence="2 3" key="1">
    <citation type="submission" date="2016-04" db="EMBL/GenBank/DDBJ databases">
        <title>Genome sequence of Clostridium magnum DSM 2767.</title>
        <authorList>
            <person name="Poehlein A."/>
            <person name="Uhlig R."/>
            <person name="Fischer R."/>
            <person name="Bahl H."/>
            <person name="Daniel R."/>
        </authorList>
    </citation>
    <scope>NUCLEOTIDE SEQUENCE [LARGE SCALE GENOMIC DNA]</scope>
    <source>
        <strain evidence="2 3">DSM 2767</strain>
    </source>
</reference>
<feature type="signal peptide" evidence="1">
    <location>
        <begin position="1"/>
        <end position="26"/>
    </location>
</feature>
<organism evidence="2 3">
    <name type="scientific">Clostridium magnum DSM 2767</name>
    <dbReference type="NCBI Taxonomy" id="1121326"/>
    <lineage>
        <taxon>Bacteria</taxon>
        <taxon>Bacillati</taxon>
        <taxon>Bacillota</taxon>
        <taxon>Clostridia</taxon>
        <taxon>Eubacteriales</taxon>
        <taxon>Clostridiaceae</taxon>
        <taxon>Clostridium</taxon>
    </lineage>
</organism>